<dbReference type="Pfam" id="PF07676">
    <property type="entry name" value="PD40"/>
    <property type="match status" value="3"/>
</dbReference>
<name>A0ABX0V9W8_9HYPH</name>
<accession>A0ABX0V9W8</accession>
<dbReference type="PANTHER" id="PTHR36842">
    <property type="entry name" value="PROTEIN TOLB HOMOLOG"/>
    <property type="match status" value="1"/>
</dbReference>
<sequence length="545" mass="56218">MPLTLTLQSFSRPTSTSVISRVSTAADGTEGDNNSSSPVFSPDGRYVIFESDATNLVAGMTGTGGLFRKDLRTGAIDALSTTVDGEQANGGSFGAAMSADGRYVIFGSTATNLVPGDTNGKHDVFWKDLKTGIVALVSTTANGAQGDGNSSDPVFSPDGRYVIFESGAANLVPGDTNNNYDIFRKDMLTGEVVRLSTGSGAVQANGSSYEAQLSADGRFMVFTSSASNLARGDTNGTYDIFYKDLTTGAVTCLSTTPDGTPGNARSGDAALSANGRYVVFVSRASNLVENDGNNAYDIFRKDLVTGEIVLVSSAANGVQGNSDSSTAKISADGRYVVFESDASNLVPGDTNTHTDIFRKDLVTGEIVRISAAADGTESKYHSYEAQISPDGRYVLFRNYADNLVPGDTNDSDDVFLVDTNYIAQGAAIAAGRYVEARFGVGAASSVSVAWGDGAVDTLTPAGGLASFGHAYATSTGLKAALATVKENGQSWTVPYLVNVAAGTMTRDTAAVATLTGGTANDILTGDAFANRIYGGLGKDTLSGGA</sequence>
<dbReference type="EMBL" id="JAATJS010000003">
    <property type="protein sequence ID" value="NIX76630.1"/>
    <property type="molecule type" value="Genomic_DNA"/>
</dbReference>
<evidence type="ECO:0000313" key="3">
    <source>
        <dbReference type="Proteomes" id="UP000707352"/>
    </source>
</evidence>
<evidence type="ECO:0008006" key="4">
    <source>
        <dbReference type="Google" id="ProtNLM"/>
    </source>
</evidence>
<organism evidence="2 3">
    <name type="scientific">Microvirga terricola</name>
    <dbReference type="NCBI Taxonomy" id="2719797"/>
    <lineage>
        <taxon>Bacteria</taxon>
        <taxon>Pseudomonadati</taxon>
        <taxon>Pseudomonadota</taxon>
        <taxon>Alphaproteobacteria</taxon>
        <taxon>Hyphomicrobiales</taxon>
        <taxon>Methylobacteriaceae</taxon>
        <taxon>Microvirga</taxon>
    </lineage>
</organism>
<dbReference type="SUPFAM" id="SSF82171">
    <property type="entry name" value="DPP6 N-terminal domain-like"/>
    <property type="match status" value="1"/>
</dbReference>
<dbReference type="InterPro" id="IPR011659">
    <property type="entry name" value="WD40"/>
</dbReference>
<evidence type="ECO:0000256" key="1">
    <source>
        <dbReference type="ARBA" id="ARBA00009820"/>
    </source>
</evidence>
<protein>
    <recommendedName>
        <fullName evidence="4">WD40-like Beta Propeller Repeat</fullName>
    </recommendedName>
</protein>
<gene>
    <name evidence="2" type="ORF">HB375_08380</name>
</gene>
<dbReference type="InterPro" id="IPR011042">
    <property type="entry name" value="6-blade_b-propeller_TolB-like"/>
</dbReference>
<comment type="similarity">
    <text evidence="1">Belongs to the TolB family.</text>
</comment>
<evidence type="ECO:0000313" key="2">
    <source>
        <dbReference type="EMBL" id="NIX76630.1"/>
    </source>
</evidence>
<comment type="caution">
    <text evidence="2">The sequence shown here is derived from an EMBL/GenBank/DDBJ whole genome shotgun (WGS) entry which is preliminary data.</text>
</comment>
<reference evidence="2 3" key="1">
    <citation type="submission" date="2020-03" db="EMBL/GenBank/DDBJ databases">
        <title>The genome sequence of Microvirga sp. c23x22.</title>
        <authorList>
            <person name="Zhang X."/>
        </authorList>
    </citation>
    <scope>NUCLEOTIDE SEQUENCE [LARGE SCALE GENOMIC DNA]</scope>
    <source>
        <strain evidence="3">c23x22</strain>
    </source>
</reference>
<dbReference type="InterPro" id="IPR011049">
    <property type="entry name" value="Serralysin-like_metalloprot_C"/>
</dbReference>
<dbReference type="Pfam" id="PF00353">
    <property type="entry name" value="HemolysinCabind"/>
    <property type="match status" value="1"/>
</dbReference>
<dbReference type="InterPro" id="IPR001343">
    <property type="entry name" value="Hemolysn_Ca-bd"/>
</dbReference>
<proteinExistence type="inferred from homology"/>
<dbReference type="Proteomes" id="UP000707352">
    <property type="component" value="Unassembled WGS sequence"/>
</dbReference>
<dbReference type="Gene3D" id="2.150.10.10">
    <property type="entry name" value="Serralysin-like metalloprotease, C-terminal"/>
    <property type="match status" value="1"/>
</dbReference>
<keyword evidence="3" id="KW-1185">Reference proteome</keyword>
<feature type="non-terminal residue" evidence="2">
    <location>
        <position position="545"/>
    </location>
</feature>
<dbReference type="PANTHER" id="PTHR36842:SF1">
    <property type="entry name" value="PROTEIN TOLB"/>
    <property type="match status" value="1"/>
</dbReference>
<dbReference type="Gene3D" id="2.120.10.30">
    <property type="entry name" value="TolB, C-terminal domain"/>
    <property type="match status" value="2"/>
</dbReference>